<dbReference type="GO" id="GO:0005886">
    <property type="term" value="C:plasma membrane"/>
    <property type="evidence" value="ECO:0007669"/>
    <property type="project" value="TreeGrafter"/>
</dbReference>
<protein>
    <submittedName>
        <fullName evidence="13">PAP2_C domain-containing protein</fullName>
    </submittedName>
</protein>
<gene>
    <name evidence="11" type="ORF">BPAG_LOCUS9570</name>
</gene>
<evidence type="ECO:0000313" key="13">
    <source>
        <dbReference type="WBParaSite" id="BPAG_0000960801-mRNA-1"/>
    </source>
</evidence>
<name>A0A0N4TME3_BRUPA</name>
<evidence type="ECO:0000256" key="8">
    <source>
        <dbReference type="ARBA" id="ARBA00023136"/>
    </source>
</evidence>
<feature type="transmembrane region" description="Helical" evidence="9">
    <location>
        <begin position="207"/>
        <end position="228"/>
    </location>
</feature>
<evidence type="ECO:0000256" key="3">
    <source>
        <dbReference type="ARBA" id="ARBA00022679"/>
    </source>
</evidence>
<keyword evidence="12" id="KW-1185">Reference proteome</keyword>
<dbReference type="STRING" id="6280.A0A0N4TME3"/>
<evidence type="ECO:0000259" key="10">
    <source>
        <dbReference type="Pfam" id="PF14360"/>
    </source>
</evidence>
<evidence type="ECO:0000313" key="11">
    <source>
        <dbReference type="EMBL" id="VDN90756.1"/>
    </source>
</evidence>
<dbReference type="EMBL" id="UZAD01013159">
    <property type="protein sequence ID" value="VDN90756.1"/>
    <property type="molecule type" value="Genomic_DNA"/>
</dbReference>
<dbReference type="GO" id="GO:0033188">
    <property type="term" value="F:sphingomyelin synthase activity"/>
    <property type="evidence" value="ECO:0007669"/>
    <property type="project" value="TreeGrafter"/>
</dbReference>
<comment type="similarity">
    <text evidence="2">Belongs to the sphingomyelin synthase family.</text>
</comment>
<evidence type="ECO:0000256" key="5">
    <source>
        <dbReference type="ARBA" id="ARBA00022919"/>
    </source>
</evidence>
<sequence length="308" mass="35824">MYGVTITSNDIQIDKTFKSKRGPTFLATILLVTWFANELALAWVHDRIPRNGVRPLPDLWFSLFPEVRNSFSFTRIKFTSFEITNSILVTELIMITLIVALFIVIFCHQYRWFVIRRVFFCAALCYTFRAFCIVIFQVPVPSEKTYCAPKSNGSLNIIISRVLRTFWSVGIEQLRPRELCGDLIVSGHTISLFMAALALKQYCPKKFFCLAELCYCATFLAITCILLARKHYTIDVVLAYCLTTRIFWTYHSLSYSYHQGDFDQIPLNQSIWAFMVPYLEADAPPPQYFQNQWKLSSNCSQYFRKRSP</sequence>
<dbReference type="InterPro" id="IPR025749">
    <property type="entry name" value="Sphingomyelin_synth-like_dom"/>
</dbReference>
<keyword evidence="8 9" id="KW-0472">Membrane</keyword>
<evidence type="ECO:0000256" key="7">
    <source>
        <dbReference type="ARBA" id="ARBA00023098"/>
    </source>
</evidence>
<accession>A0A0N4TME3</accession>
<evidence type="ECO:0000256" key="6">
    <source>
        <dbReference type="ARBA" id="ARBA00022989"/>
    </source>
</evidence>
<feature type="domain" description="Sphingomyelin synthase-like" evidence="10">
    <location>
        <begin position="180"/>
        <end position="252"/>
    </location>
</feature>
<proteinExistence type="inferred from homology"/>
<dbReference type="PANTHER" id="PTHR21290:SF4">
    <property type="entry name" value="SPHINGOMYELIN SYNTHASE-RELATED 2"/>
    <property type="match status" value="1"/>
</dbReference>
<keyword evidence="5" id="KW-0746">Sphingolipid metabolism</keyword>
<keyword evidence="4 9" id="KW-0812">Transmembrane</keyword>
<evidence type="ECO:0000256" key="4">
    <source>
        <dbReference type="ARBA" id="ARBA00022692"/>
    </source>
</evidence>
<dbReference type="Pfam" id="PF14360">
    <property type="entry name" value="PAP2_C"/>
    <property type="match status" value="1"/>
</dbReference>
<evidence type="ECO:0000256" key="2">
    <source>
        <dbReference type="ARBA" id="ARBA00005441"/>
    </source>
</evidence>
<dbReference type="InterPro" id="IPR045221">
    <property type="entry name" value="Sphingomyelin_synth-like"/>
</dbReference>
<reference evidence="11 12" key="2">
    <citation type="submission" date="2018-11" db="EMBL/GenBank/DDBJ databases">
        <authorList>
            <consortium name="Pathogen Informatics"/>
        </authorList>
    </citation>
    <scope>NUCLEOTIDE SEQUENCE [LARGE SCALE GENOMIC DNA]</scope>
</reference>
<evidence type="ECO:0000313" key="12">
    <source>
        <dbReference type="Proteomes" id="UP000278627"/>
    </source>
</evidence>
<feature type="transmembrane region" description="Helical" evidence="9">
    <location>
        <begin position="87"/>
        <end position="106"/>
    </location>
</feature>
<dbReference type="PANTHER" id="PTHR21290">
    <property type="entry name" value="SPHINGOMYELIN SYNTHETASE"/>
    <property type="match status" value="1"/>
</dbReference>
<evidence type="ECO:0000256" key="9">
    <source>
        <dbReference type="SAM" id="Phobius"/>
    </source>
</evidence>
<dbReference type="GO" id="GO:0000139">
    <property type="term" value="C:Golgi membrane"/>
    <property type="evidence" value="ECO:0007669"/>
    <property type="project" value="TreeGrafter"/>
</dbReference>
<dbReference type="WBParaSite" id="BPAG_0000960801-mRNA-1">
    <property type="protein sequence ID" value="BPAG_0000960801-mRNA-1"/>
    <property type="gene ID" value="BPAG_0000960801"/>
</dbReference>
<keyword evidence="3" id="KW-0808">Transferase</keyword>
<reference evidence="13" key="1">
    <citation type="submission" date="2017-02" db="UniProtKB">
        <authorList>
            <consortium name="WormBaseParasite"/>
        </authorList>
    </citation>
    <scope>IDENTIFICATION</scope>
</reference>
<organism evidence="13">
    <name type="scientific">Brugia pahangi</name>
    <name type="common">Filarial nematode worm</name>
    <dbReference type="NCBI Taxonomy" id="6280"/>
    <lineage>
        <taxon>Eukaryota</taxon>
        <taxon>Metazoa</taxon>
        <taxon>Ecdysozoa</taxon>
        <taxon>Nematoda</taxon>
        <taxon>Chromadorea</taxon>
        <taxon>Rhabditida</taxon>
        <taxon>Spirurina</taxon>
        <taxon>Spiruromorpha</taxon>
        <taxon>Filarioidea</taxon>
        <taxon>Onchocercidae</taxon>
        <taxon>Brugia</taxon>
    </lineage>
</organism>
<keyword evidence="6 9" id="KW-1133">Transmembrane helix</keyword>
<feature type="transmembrane region" description="Helical" evidence="9">
    <location>
        <begin position="118"/>
        <end position="136"/>
    </location>
</feature>
<evidence type="ECO:0000256" key="1">
    <source>
        <dbReference type="ARBA" id="ARBA00004141"/>
    </source>
</evidence>
<dbReference type="AlphaFoldDB" id="A0A0N4TME3"/>
<feature type="transmembrane region" description="Helical" evidence="9">
    <location>
        <begin position="25"/>
        <end position="44"/>
    </location>
</feature>
<dbReference type="Proteomes" id="UP000278627">
    <property type="component" value="Unassembled WGS sequence"/>
</dbReference>
<dbReference type="GO" id="GO:0006686">
    <property type="term" value="P:sphingomyelin biosynthetic process"/>
    <property type="evidence" value="ECO:0007669"/>
    <property type="project" value="TreeGrafter"/>
</dbReference>
<keyword evidence="7" id="KW-0443">Lipid metabolism</keyword>
<comment type="subcellular location">
    <subcellularLocation>
        <location evidence="1">Membrane</location>
        <topology evidence="1">Multi-pass membrane protein</topology>
    </subcellularLocation>
</comment>
<dbReference type="GO" id="GO:0005789">
    <property type="term" value="C:endoplasmic reticulum membrane"/>
    <property type="evidence" value="ECO:0007669"/>
    <property type="project" value="TreeGrafter"/>
</dbReference>
<dbReference type="GO" id="GO:0047493">
    <property type="term" value="F:ceramide cholinephosphotransferase activity"/>
    <property type="evidence" value="ECO:0007669"/>
    <property type="project" value="TreeGrafter"/>
</dbReference>
<dbReference type="GO" id="GO:0046513">
    <property type="term" value="P:ceramide biosynthetic process"/>
    <property type="evidence" value="ECO:0007669"/>
    <property type="project" value="TreeGrafter"/>
</dbReference>